<evidence type="ECO:0000256" key="4">
    <source>
        <dbReference type="ARBA" id="ARBA00022833"/>
    </source>
</evidence>
<dbReference type="Proteomes" id="UP000694941">
    <property type="component" value="Unplaced"/>
</dbReference>
<keyword evidence="4" id="KW-0862">Zinc</keyword>
<evidence type="ECO:0000313" key="9">
    <source>
        <dbReference type="Proteomes" id="UP000694941"/>
    </source>
</evidence>
<name>A0ABM1TIH6_LIMPO</name>
<dbReference type="InterPro" id="IPR001148">
    <property type="entry name" value="CA_dom"/>
</dbReference>
<dbReference type="InterPro" id="IPR023561">
    <property type="entry name" value="Carbonic_anhydrase_a-class"/>
</dbReference>
<dbReference type="SUPFAM" id="SSF51069">
    <property type="entry name" value="Carbonic anhydrase"/>
    <property type="match status" value="1"/>
</dbReference>
<accession>A0ABM1TIH6</accession>
<dbReference type="RefSeq" id="XP_022255682.1">
    <property type="nucleotide sequence ID" value="XM_022399974.1"/>
</dbReference>
<feature type="signal peptide" evidence="7">
    <location>
        <begin position="1"/>
        <end position="23"/>
    </location>
</feature>
<dbReference type="PANTHER" id="PTHR18952">
    <property type="entry name" value="CARBONIC ANHYDRASE"/>
    <property type="match status" value="1"/>
</dbReference>
<dbReference type="InterPro" id="IPR036398">
    <property type="entry name" value="CA_dom_sf"/>
</dbReference>
<evidence type="ECO:0000256" key="2">
    <source>
        <dbReference type="ARBA" id="ARBA00012925"/>
    </source>
</evidence>
<evidence type="ECO:0000256" key="7">
    <source>
        <dbReference type="SAM" id="SignalP"/>
    </source>
</evidence>
<dbReference type="PROSITE" id="PS51144">
    <property type="entry name" value="ALPHA_CA_2"/>
    <property type="match status" value="1"/>
</dbReference>
<feature type="chain" id="PRO_5047315629" description="carbonic anhydrase" evidence="7">
    <location>
        <begin position="24"/>
        <end position="305"/>
    </location>
</feature>
<evidence type="ECO:0000256" key="5">
    <source>
        <dbReference type="ARBA" id="ARBA00023239"/>
    </source>
</evidence>
<organism evidence="9 10">
    <name type="scientific">Limulus polyphemus</name>
    <name type="common">Atlantic horseshoe crab</name>
    <dbReference type="NCBI Taxonomy" id="6850"/>
    <lineage>
        <taxon>Eukaryota</taxon>
        <taxon>Metazoa</taxon>
        <taxon>Ecdysozoa</taxon>
        <taxon>Arthropoda</taxon>
        <taxon>Chelicerata</taxon>
        <taxon>Merostomata</taxon>
        <taxon>Xiphosura</taxon>
        <taxon>Limulidae</taxon>
        <taxon>Limulus</taxon>
    </lineage>
</organism>
<reference evidence="10" key="1">
    <citation type="submission" date="2025-08" db="UniProtKB">
        <authorList>
            <consortium name="RefSeq"/>
        </authorList>
    </citation>
    <scope>IDENTIFICATION</scope>
    <source>
        <tissue evidence="10">Muscle</tissue>
    </source>
</reference>
<evidence type="ECO:0000313" key="10">
    <source>
        <dbReference type="RefSeq" id="XP_022255682.1"/>
    </source>
</evidence>
<dbReference type="EC" id="4.2.1.1" evidence="2"/>
<sequence>MAYLRFRIAFGIIAILFTVRTDALTEEELWSYDRTAYNGPDNWKLMFPSCEGDNQSPINIDIEQTRMSSELGPLVFHNFEKPFVNSVLCNSEYTANLLLDRPDPVEVEGGNLEGTFQFHKLLFHWDSTTSNEGSEHAINLLHYPLEMQLVAFNTKYQNITEALTYGDGIVAFAVLFKLRESAKDPASLKIIVENFENISIPGSSAKLTSPIYFQDLIPTDTTRYFRYRGSLTTPPCSEGVIWTIFEETVPINSNLLIKFNTLKDSNGNPFQQCHRPVQPLKNRPVLKSPRNLTVQTTTFENKVEV</sequence>
<evidence type="ECO:0000259" key="8">
    <source>
        <dbReference type="PROSITE" id="PS51144"/>
    </source>
</evidence>
<evidence type="ECO:0000256" key="1">
    <source>
        <dbReference type="ARBA" id="ARBA00010718"/>
    </source>
</evidence>
<keyword evidence="7" id="KW-0732">Signal</keyword>
<dbReference type="Pfam" id="PF00194">
    <property type="entry name" value="Carb_anhydrase"/>
    <property type="match status" value="1"/>
</dbReference>
<protein>
    <recommendedName>
        <fullName evidence="2">carbonic anhydrase</fullName>
        <ecNumber evidence="2">4.2.1.1</ecNumber>
    </recommendedName>
</protein>
<feature type="domain" description="Alpha-carbonic anhydrase" evidence="8">
    <location>
        <begin position="28"/>
        <end position="289"/>
    </location>
</feature>
<keyword evidence="5" id="KW-0456">Lyase</keyword>
<dbReference type="CDD" id="cd00326">
    <property type="entry name" value="alpha_CA"/>
    <property type="match status" value="1"/>
</dbReference>
<dbReference type="SMART" id="SM01057">
    <property type="entry name" value="Carb_anhydrase"/>
    <property type="match status" value="1"/>
</dbReference>
<comment type="similarity">
    <text evidence="1">Belongs to the alpha-carbonic anhydrase family.</text>
</comment>
<comment type="catalytic activity">
    <reaction evidence="6">
        <text>hydrogencarbonate + H(+) = CO2 + H2O</text>
        <dbReference type="Rhea" id="RHEA:10748"/>
        <dbReference type="ChEBI" id="CHEBI:15377"/>
        <dbReference type="ChEBI" id="CHEBI:15378"/>
        <dbReference type="ChEBI" id="CHEBI:16526"/>
        <dbReference type="ChEBI" id="CHEBI:17544"/>
        <dbReference type="EC" id="4.2.1.1"/>
    </reaction>
</comment>
<keyword evidence="3" id="KW-0479">Metal-binding</keyword>
<evidence type="ECO:0000256" key="6">
    <source>
        <dbReference type="ARBA" id="ARBA00048348"/>
    </source>
</evidence>
<dbReference type="GeneID" id="111088851"/>
<evidence type="ECO:0000256" key="3">
    <source>
        <dbReference type="ARBA" id="ARBA00022723"/>
    </source>
</evidence>
<gene>
    <name evidence="10" type="primary">LOC111088851</name>
</gene>
<dbReference type="Gene3D" id="3.10.200.10">
    <property type="entry name" value="Alpha carbonic anhydrase"/>
    <property type="match status" value="1"/>
</dbReference>
<proteinExistence type="inferred from homology"/>
<keyword evidence="9" id="KW-1185">Reference proteome</keyword>
<dbReference type="PANTHER" id="PTHR18952:SF265">
    <property type="entry name" value="CARBONIC ANHYDRASE"/>
    <property type="match status" value="1"/>
</dbReference>